<protein>
    <submittedName>
        <fullName evidence="1">Uncharacterized protein</fullName>
    </submittedName>
</protein>
<proteinExistence type="predicted"/>
<organism evidence="1 2">
    <name type="scientific">Streptomyces phage KimJongPhill</name>
    <dbReference type="NCBI Taxonomy" id="2848886"/>
    <lineage>
        <taxon>Viruses</taxon>
        <taxon>Duplodnaviria</taxon>
        <taxon>Heunggongvirae</taxon>
        <taxon>Uroviricota</taxon>
        <taxon>Caudoviricetes</taxon>
        <taxon>Zukovirus</taxon>
        <taxon>Zukovirus phill</taxon>
    </lineage>
</organism>
<dbReference type="KEGG" id="vg:77931564"/>
<keyword evidence="2" id="KW-1185">Reference proteome</keyword>
<name>A0A8F2E6G2_9CAUD</name>
<sequence>MSAHANCTHPATKSARAACRRDTKNFPGTKLAAPTVDHGSYAFQDEMDAEMRRTAVYETEPVESAPALNHVITRSTWKGYRNFTVAIAVTVWGAQPDTEFQGKIVAWGEKRLSYVSATGTRNTIDASRVKGVRALGV</sequence>
<evidence type="ECO:0000313" key="1">
    <source>
        <dbReference type="EMBL" id="QWT29873.1"/>
    </source>
</evidence>
<gene>
    <name evidence="1" type="primary">92</name>
    <name evidence="1" type="ORF">SEA_KIMJONGPHILL_92</name>
</gene>
<evidence type="ECO:0000313" key="2">
    <source>
        <dbReference type="Proteomes" id="UP000683386"/>
    </source>
</evidence>
<accession>A0A8F2E6G2</accession>
<dbReference type="EMBL" id="MW822144">
    <property type="protein sequence ID" value="QWT29873.1"/>
    <property type="molecule type" value="Genomic_DNA"/>
</dbReference>
<dbReference type="GeneID" id="77931564"/>
<dbReference type="RefSeq" id="YP_010655698.1">
    <property type="nucleotide sequence ID" value="NC_070830.1"/>
</dbReference>
<dbReference type="Proteomes" id="UP000683386">
    <property type="component" value="Segment"/>
</dbReference>
<reference evidence="1" key="1">
    <citation type="submission" date="2021-03" db="EMBL/GenBank/DDBJ databases">
        <authorList>
            <person name="Alqahtani R."/>
            <person name="Behailu E."/>
            <person name="Cappabianca D.W."/>
            <person name="Csanadi-Schwartz K.M."/>
            <person name="Dalal A.S."/>
            <person name="Fahim M.S."/>
            <person name="Franklin J.M."/>
            <person name="Gluckman M.H."/>
            <person name="Levine C.J."/>
            <person name="Martin N."/>
            <person name="Milza N."/>
            <person name="Najmabadi R."/>
            <person name="Newman A.M."/>
            <person name="Pajunar M."/>
            <person name="Qalawee I."/>
            <person name="Rizvi A."/>
            <person name="Samuel A."/>
            <person name="Smith A."/>
            <person name="Swann F.E."/>
            <person name="Sweeney P."/>
            <person name="Torres N.R."/>
            <person name="Ventrone L."/>
            <person name="Ventura L."/>
            <person name="Wroe M."/>
            <person name="Acquaye N.A."/>
            <person name="Agnes T.J."/>
            <person name="Ahmed A."/>
            <person name="Ahmed S."/>
            <person name="Amodu B.A."/>
            <person name="Arefeayne N.F."/>
            <person name="Asamoah-Frimpong E.A."/>
            <person name="Attaran A."/>
            <person name="Barragan J.M."/>
            <person name="Baumgarten L.N."/>
            <person name="Berhane B."/>
            <person name="Beyene A."/>
            <person name="Bhattarai B."/>
            <person name="Biondokin D.V."/>
            <person name="Boone B.K."/>
            <person name="Burney S.Z."/>
            <person name="Cayanan J.-R.T."/>
            <person name="Cesta G."/>
            <person name="Chang J."/>
            <person name="Chavez J."/>
            <person name="Chorbajian C."/>
            <person name="Christian S."/>
            <person name="Corns J.R."/>
            <person name="Corns N.R."/>
            <person name="Cowan J.T."/>
            <person name="Coyne C."/>
            <person name="Dadzie B."/>
            <person name="Datu D.-L.V."/>
            <person name="Deng B.C."/>
            <person name="Der L."/>
            <person name="Dickerson K."/>
            <person name="Dozier E."/>
            <person name="Egbunine A.O."/>
            <person name="Farooq M."/>
            <person name="Fonge A.E."/>
            <person name="Ghomsi-Nono M.P."/>
            <person name="Giampietro H."/>
            <person name="Gunnison R.P."/>
            <person name="Han S.H."/>
            <person name="Hennigan A.J."/>
            <person name="Hong A.N."/>
            <person name="Ijomor E.C."/>
            <person name="Jalali A."/>
            <person name="Jamil T.Z."/>
            <person name="Jenkins C.R."/>
            <person name="Joseph M.A."/>
            <person name="Jowanowitch O.J."/>
            <person name="Kang D."/>
            <person name="Khan A."/>
            <person name="Khan Z.K."/>
            <person name="Kiewe T."/>
            <person name="Kjerulf A.B."/>
            <person name="Kolosey V."/>
            <person name="Kurup M."/>
            <person name="Lee V.H."/>
            <person name="Llontop-Maldonado V."/>
            <person name="Long P."/>
            <person name="Lu N."/>
            <person name="Majekodunmi A."/>
            <person name="Malik H.W."/>
            <person name="Marcellino S.C."/>
            <person name="Martinez L.A."/>
            <person name="Meher F.N."/>
            <person name="Michelin M.A."/>
            <person name="Mitchell K.G."/>
            <person name="Mullens W.J."/>
            <person name="Nwakama C."/>
            <person name="Nwosu F.T."/>
            <person name="Oboh E.C."/>
            <person name="Odujinrin O."/>
            <person name="Ogunsan O."/>
            <person name="O'Neill K."/>
            <person name="Oxlaj J.A."/>
            <person name="Patel A.K."/>
            <person name="Patel B.R."/>
            <person name="Pham Q."/>
            <person name="Porter J."/>
            <person name="Portes J."/>
            <person name="Prokopenko A."/>
            <person name="Quraishi M."/>
            <person name="Qureshi M.-A."/>
            <person name="Rivera A."/>
            <person name="Rubalsky V."/>
            <person name="Saikali Y."/>
            <person name="Saqaf K."/>
            <person name="Saroya S.R."/>
            <person name="Seas A."/>
            <person name="Shadrick R.E."/>
            <person name="Sharda N."/>
            <person name="Sigindere M.T."/>
            <person name="Simbi V.G."/>
            <person name="Thuzar C."/>
            <person name="Tran K."/>
            <person name="Tran V.D."/>
            <person name="Trang W."/>
            <person name="Vaishnav N."/>
            <person name="Vuong K."/>
            <person name="Walker C."/>
            <person name="Wallace S.A."/>
            <person name="Warfield J.C."/>
            <person name="Wikina T."/>
            <person name="Wobbeking F.T."/>
            <person name="Worrent L.D."/>
            <person name="Yan T."/>
            <person name="Zehra A."/>
            <person name="Avazpour P."/>
            <person name="Kim F.M."/>
            <person name="Mason K."/>
            <person name="Nguyen D.A."/>
            <person name="Pettit S.M."/>
            <person name="Zhou O.J."/>
            <person name="Brissett D.L."/>
            <person name="Gualtieri C."/>
            <person name="Hufford T.M."/>
            <person name="Ko J.M."/>
            <person name="Novak J.K."/>
            <person name="Smith Z.M."/>
            <person name="Mayer-Bacon C."/>
            <person name="Erill I."/>
            <person name="Caruso S.M."/>
            <person name="Garlena R.A."/>
            <person name="Russell D.A."/>
            <person name="Pope W.H."/>
            <person name="Jacobs-Sera D."/>
            <person name="Hatfull G.F."/>
        </authorList>
    </citation>
    <scope>NUCLEOTIDE SEQUENCE</scope>
</reference>